<accession>A0A3N4K7R3</accession>
<protein>
    <submittedName>
        <fullName evidence="2">Uncharacterized protein</fullName>
    </submittedName>
</protein>
<name>A0A3N4K7R3_9PEZI</name>
<keyword evidence="3" id="KW-1185">Reference proteome</keyword>
<feature type="transmembrane region" description="Helical" evidence="1">
    <location>
        <begin position="87"/>
        <end position="106"/>
    </location>
</feature>
<dbReference type="AlphaFoldDB" id="A0A3N4K7R3"/>
<keyword evidence="1" id="KW-0812">Transmembrane</keyword>
<gene>
    <name evidence="2" type="ORF">P167DRAFT_580343</name>
</gene>
<dbReference type="EMBL" id="ML119280">
    <property type="protein sequence ID" value="RPB06566.1"/>
    <property type="molecule type" value="Genomic_DNA"/>
</dbReference>
<evidence type="ECO:0000256" key="1">
    <source>
        <dbReference type="SAM" id="Phobius"/>
    </source>
</evidence>
<organism evidence="2 3">
    <name type="scientific">Morchella conica CCBAS932</name>
    <dbReference type="NCBI Taxonomy" id="1392247"/>
    <lineage>
        <taxon>Eukaryota</taxon>
        <taxon>Fungi</taxon>
        <taxon>Dikarya</taxon>
        <taxon>Ascomycota</taxon>
        <taxon>Pezizomycotina</taxon>
        <taxon>Pezizomycetes</taxon>
        <taxon>Pezizales</taxon>
        <taxon>Morchellaceae</taxon>
        <taxon>Morchella</taxon>
    </lineage>
</organism>
<evidence type="ECO:0000313" key="2">
    <source>
        <dbReference type="EMBL" id="RPB06566.1"/>
    </source>
</evidence>
<feature type="transmembrane region" description="Helical" evidence="1">
    <location>
        <begin position="38"/>
        <end position="66"/>
    </location>
</feature>
<dbReference type="Proteomes" id="UP000277580">
    <property type="component" value="Unassembled WGS sequence"/>
</dbReference>
<evidence type="ECO:0000313" key="3">
    <source>
        <dbReference type="Proteomes" id="UP000277580"/>
    </source>
</evidence>
<keyword evidence="1" id="KW-1133">Transmembrane helix</keyword>
<sequence length="139" mass="14610">MASLELLLFCLGVLIVCFFDIASSPTFALLTTGSAMLLSPQALFCLLVVVVPVPPKAIRLVVALSGGCGLRGRNTGNRDANRDQERLFRVIAIAIAAIAAIVLNTSSNSHNSNSHSTSTNLRTIATSHATAEIEETNSS</sequence>
<proteinExistence type="predicted"/>
<keyword evidence="1" id="KW-0472">Membrane</keyword>
<reference evidence="2 3" key="1">
    <citation type="journal article" date="2018" name="Nat. Ecol. Evol.">
        <title>Pezizomycetes genomes reveal the molecular basis of ectomycorrhizal truffle lifestyle.</title>
        <authorList>
            <person name="Murat C."/>
            <person name="Payen T."/>
            <person name="Noel B."/>
            <person name="Kuo A."/>
            <person name="Morin E."/>
            <person name="Chen J."/>
            <person name="Kohler A."/>
            <person name="Krizsan K."/>
            <person name="Balestrini R."/>
            <person name="Da Silva C."/>
            <person name="Montanini B."/>
            <person name="Hainaut M."/>
            <person name="Levati E."/>
            <person name="Barry K.W."/>
            <person name="Belfiori B."/>
            <person name="Cichocki N."/>
            <person name="Clum A."/>
            <person name="Dockter R.B."/>
            <person name="Fauchery L."/>
            <person name="Guy J."/>
            <person name="Iotti M."/>
            <person name="Le Tacon F."/>
            <person name="Lindquist E.A."/>
            <person name="Lipzen A."/>
            <person name="Malagnac F."/>
            <person name="Mello A."/>
            <person name="Molinier V."/>
            <person name="Miyauchi S."/>
            <person name="Poulain J."/>
            <person name="Riccioni C."/>
            <person name="Rubini A."/>
            <person name="Sitrit Y."/>
            <person name="Splivallo R."/>
            <person name="Traeger S."/>
            <person name="Wang M."/>
            <person name="Zifcakova L."/>
            <person name="Wipf D."/>
            <person name="Zambonelli A."/>
            <person name="Paolocci F."/>
            <person name="Nowrousian M."/>
            <person name="Ottonello S."/>
            <person name="Baldrian P."/>
            <person name="Spatafora J.W."/>
            <person name="Henrissat B."/>
            <person name="Nagy L.G."/>
            <person name="Aury J.M."/>
            <person name="Wincker P."/>
            <person name="Grigoriev I.V."/>
            <person name="Bonfante P."/>
            <person name="Martin F.M."/>
        </authorList>
    </citation>
    <scope>NUCLEOTIDE SEQUENCE [LARGE SCALE GENOMIC DNA]</scope>
    <source>
        <strain evidence="2 3">CCBAS932</strain>
    </source>
</reference>
<dbReference type="InParanoid" id="A0A3N4K7R3"/>